<dbReference type="PANTHER" id="PTHR23011">
    <property type="entry name" value="CYCLIC NUCLEOTIDE-BINDING DOMAIN CONTAINING PROTEIN"/>
    <property type="match status" value="1"/>
</dbReference>
<feature type="compositionally biased region" description="Basic and acidic residues" evidence="1">
    <location>
        <begin position="304"/>
        <end position="319"/>
    </location>
</feature>
<accession>A0AAV3XYG2</accession>
<evidence type="ECO:0000259" key="2">
    <source>
        <dbReference type="PROSITE" id="PS50042"/>
    </source>
</evidence>
<evidence type="ECO:0000313" key="4">
    <source>
        <dbReference type="Proteomes" id="UP000735302"/>
    </source>
</evidence>
<feature type="region of interest" description="Disordered" evidence="1">
    <location>
        <begin position="167"/>
        <end position="214"/>
    </location>
</feature>
<gene>
    <name evidence="3" type="ORF">PoB_000189800</name>
</gene>
<feature type="domain" description="Cyclic nucleotide-binding" evidence="2">
    <location>
        <begin position="459"/>
        <end position="564"/>
    </location>
</feature>
<dbReference type="PROSITE" id="PS00889">
    <property type="entry name" value="CNMP_BINDING_2"/>
    <property type="match status" value="1"/>
</dbReference>
<dbReference type="InterPro" id="IPR000595">
    <property type="entry name" value="cNMP-bd_dom"/>
</dbReference>
<dbReference type="Proteomes" id="UP000735302">
    <property type="component" value="Unassembled WGS sequence"/>
</dbReference>
<protein>
    <submittedName>
        <fullName evidence="3">cAMP-dependent protein kinase regulatory subunit</fullName>
    </submittedName>
</protein>
<dbReference type="Gene3D" id="2.60.120.10">
    <property type="entry name" value="Jelly Rolls"/>
    <property type="match status" value="2"/>
</dbReference>
<dbReference type="InterPro" id="IPR014710">
    <property type="entry name" value="RmlC-like_jellyroll"/>
</dbReference>
<dbReference type="EMBL" id="BLXT01000264">
    <property type="protein sequence ID" value="GFN75392.1"/>
    <property type="molecule type" value="Genomic_DNA"/>
</dbReference>
<dbReference type="AlphaFoldDB" id="A0AAV3XYG2"/>
<dbReference type="InterPro" id="IPR018488">
    <property type="entry name" value="cNMP-bd_CS"/>
</dbReference>
<feature type="region of interest" description="Disordered" evidence="1">
    <location>
        <begin position="25"/>
        <end position="70"/>
    </location>
</feature>
<evidence type="ECO:0000256" key="1">
    <source>
        <dbReference type="SAM" id="MobiDB-lite"/>
    </source>
</evidence>
<dbReference type="PROSITE" id="PS50042">
    <property type="entry name" value="CNMP_BINDING_3"/>
    <property type="match status" value="1"/>
</dbReference>
<reference evidence="3 4" key="1">
    <citation type="journal article" date="2021" name="Elife">
        <title>Chloroplast acquisition without the gene transfer in kleptoplastic sea slugs, Plakobranchus ocellatus.</title>
        <authorList>
            <person name="Maeda T."/>
            <person name="Takahashi S."/>
            <person name="Yoshida T."/>
            <person name="Shimamura S."/>
            <person name="Takaki Y."/>
            <person name="Nagai Y."/>
            <person name="Toyoda A."/>
            <person name="Suzuki Y."/>
            <person name="Arimoto A."/>
            <person name="Ishii H."/>
            <person name="Satoh N."/>
            <person name="Nishiyama T."/>
            <person name="Hasebe M."/>
            <person name="Maruyama T."/>
            <person name="Minagawa J."/>
            <person name="Obokata J."/>
            <person name="Shigenobu S."/>
        </authorList>
    </citation>
    <scope>NUCLEOTIDE SEQUENCE [LARGE SCALE GENOMIC DNA]</scope>
</reference>
<organism evidence="3 4">
    <name type="scientific">Plakobranchus ocellatus</name>
    <dbReference type="NCBI Taxonomy" id="259542"/>
    <lineage>
        <taxon>Eukaryota</taxon>
        <taxon>Metazoa</taxon>
        <taxon>Spiralia</taxon>
        <taxon>Lophotrochozoa</taxon>
        <taxon>Mollusca</taxon>
        <taxon>Gastropoda</taxon>
        <taxon>Heterobranchia</taxon>
        <taxon>Euthyneura</taxon>
        <taxon>Panpulmonata</taxon>
        <taxon>Sacoglossa</taxon>
        <taxon>Placobranchoidea</taxon>
        <taxon>Plakobranchidae</taxon>
        <taxon>Plakobranchus</taxon>
    </lineage>
</organism>
<sequence length="671" mass="76205">MHSVHFPKLEEYAIEPVLIKEPSSYGSFVPSSEHIQAPKEGNQGDDSSSSSKRRARLQRTKTLKEPDITDSTEINYRNRVNAKWQKNFSSSFDHFDKPSVFAGEDNGGTAGPLGKSYSYEIRKRKKRLDRKNIYTDKDQLFDVSKKSEDESPSFPRLFAGPKTLVSGQTQNALTRGRRTEFSHSGALGNKTTTTKNPFRKSSFGDKIDNTTQQESADVYTNLDKLSHFTKEEAFPNTVEEELRQVYKGRKVDKQTLKRDSLDNSTSLKNDDLSQHLPPIESSEVSKKSMATSKTLSFQEAVARAREKSFNQNRGSDHATARHNLKSRLPNGFNYIGGRQGLWRMQWRNVFPSQDQLQKFQKLVVGIVNVLKLAKAIIKPTDSPSALLKNFTAMAKEPEKEEDASDNMKSWGLEFDASYFRANREISVSSEVKNILRQPPSRRTPEQIQTAIFGLQSLPSFAEYPLHMQEKLAKVAWYEIVTPMRTIIRQGHFAENFYFILSGQALVTIHKPGDVTPKTAGMMRRGTSFGELALLHHSRRTATVTSHDTVQLLSVGREDFFDIFMSGHGSEEMPEHIKFISQLDFMKDWPLERLLERPDQCLLHFFKRNMVILKASEVSEWFYVVKSGSCQVLKQLKGVTGRLGQLVTSRHSSHDLEGKVRSGASFQGESIW</sequence>
<feature type="compositionally biased region" description="Polar residues" evidence="1">
    <location>
        <begin position="25"/>
        <end position="34"/>
    </location>
</feature>
<dbReference type="Pfam" id="PF00027">
    <property type="entry name" value="cNMP_binding"/>
    <property type="match status" value="1"/>
</dbReference>
<proteinExistence type="predicted"/>
<dbReference type="SUPFAM" id="SSF51206">
    <property type="entry name" value="cAMP-binding domain-like"/>
    <property type="match status" value="2"/>
</dbReference>
<feature type="region of interest" description="Disordered" evidence="1">
    <location>
        <begin position="253"/>
        <end position="291"/>
    </location>
</feature>
<dbReference type="CDD" id="cd00038">
    <property type="entry name" value="CAP_ED"/>
    <property type="match status" value="1"/>
</dbReference>
<name>A0AAV3XYG2_9GAST</name>
<dbReference type="InterPro" id="IPR018490">
    <property type="entry name" value="cNMP-bd_dom_sf"/>
</dbReference>
<feature type="region of interest" description="Disordered" evidence="1">
    <location>
        <begin position="304"/>
        <end position="323"/>
    </location>
</feature>
<evidence type="ECO:0000313" key="3">
    <source>
        <dbReference type="EMBL" id="GFN75392.1"/>
    </source>
</evidence>
<dbReference type="SMART" id="SM00100">
    <property type="entry name" value="cNMP"/>
    <property type="match status" value="1"/>
</dbReference>
<feature type="compositionally biased region" description="Basic residues" evidence="1">
    <location>
        <begin position="51"/>
        <end position="61"/>
    </location>
</feature>
<keyword evidence="4" id="KW-1185">Reference proteome</keyword>
<comment type="caution">
    <text evidence="3">The sequence shown here is derived from an EMBL/GenBank/DDBJ whole genome shotgun (WGS) entry which is preliminary data.</text>
</comment>
<dbReference type="PANTHER" id="PTHR23011:SF28">
    <property type="entry name" value="CYCLIC NUCLEOTIDE-BINDING DOMAIN CONTAINING PROTEIN"/>
    <property type="match status" value="1"/>
</dbReference>